<dbReference type="GO" id="GO:0015344">
    <property type="term" value="F:siderophore uptake transmembrane transporter activity"/>
    <property type="evidence" value="ECO:0007669"/>
    <property type="project" value="TreeGrafter"/>
</dbReference>
<organism evidence="10 11">
    <name type="scientific">Cystobacter fuscus</name>
    <dbReference type="NCBI Taxonomy" id="43"/>
    <lineage>
        <taxon>Bacteria</taxon>
        <taxon>Pseudomonadati</taxon>
        <taxon>Myxococcota</taxon>
        <taxon>Myxococcia</taxon>
        <taxon>Myxococcales</taxon>
        <taxon>Cystobacterineae</taxon>
        <taxon>Archangiaceae</taxon>
        <taxon>Cystobacter</taxon>
    </lineage>
</organism>
<name>A0A250J5G2_9BACT</name>
<dbReference type="GO" id="GO:0044718">
    <property type="term" value="P:siderophore transmembrane transport"/>
    <property type="evidence" value="ECO:0007669"/>
    <property type="project" value="TreeGrafter"/>
</dbReference>
<evidence type="ECO:0000313" key="10">
    <source>
        <dbReference type="EMBL" id="ATB38853.1"/>
    </source>
</evidence>
<accession>A0A250J5G2</accession>
<dbReference type="Proteomes" id="UP000217257">
    <property type="component" value="Chromosome"/>
</dbReference>
<dbReference type="Gene3D" id="2.60.40.1120">
    <property type="entry name" value="Carboxypeptidase-like, regulatory domain"/>
    <property type="match status" value="1"/>
</dbReference>
<comment type="subcellular location">
    <subcellularLocation>
        <location evidence="1">Cell outer membrane</location>
        <topology evidence="1">Multi-pass membrane protein</topology>
    </subcellularLocation>
</comment>
<evidence type="ECO:0000256" key="4">
    <source>
        <dbReference type="ARBA" id="ARBA00022692"/>
    </source>
</evidence>
<feature type="domain" description="TonB-dependent receptor plug" evidence="8">
    <location>
        <begin position="155"/>
        <end position="229"/>
    </location>
</feature>
<evidence type="ECO:0000256" key="1">
    <source>
        <dbReference type="ARBA" id="ARBA00004571"/>
    </source>
</evidence>
<keyword evidence="2" id="KW-0813">Transport</keyword>
<evidence type="ECO:0000256" key="7">
    <source>
        <dbReference type="SAM" id="SignalP"/>
    </source>
</evidence>
<evidence type="ECO:0000259" key="8">
    <source>
        <dbReference type="Pfam" id="PF07715"/>
    </source>
</evidence>
<dbReference type="SUPFAM" id="SSF49452">
    <property type="entry name" value="Starch-binding domain-like"/>
    <property type="match status" value="1"/>
</dbReference>
<evidence type="ECO:0000256" key="6">
    <source>
        <dbReference type="ARBA" id="ARBA00023237"/>
    </source>
</evidence>
<dbReference type="PANTHER" id="PTHR30069">
    <property type="entry name" value="TONB-DEPENDENT OUTER MEMBRANE RECEPTOR"/>
    <property type="match status" value="1"/>
</dbReference>
<dbReference type="SUPFAM" id="SSF56935">
    <property type="entry name" value="Porins"/>
    <property type="match status" value="1"/>
</dbReference>
<dbReference type="KEGG" id="cfus:CYFUS_004288"/>
<dbReference type="PANTHER" id="PTHR30069:SF46">
    <property type="entry name" value="OAR PROTEIN"/>
    <property type="match status" value="1"/>
</dbReference>
<feature type="chain" id="PRO_5013281534" evidence="7">
    <location>
        <begin position="26"/>
        <end position="938"/>
    </location>
</feature>
<feature type="domain" description="TonB-dependent transporter Oar-like beta-barrel" evidence="9">
    <location>
        <begin position="584"/>
        <end position="824"/>
    </location>
</feature>
<evidence type="ECO:0000256" key="3">
    <source>
        <dbReference type="ARBA" id="ARBA00022452"/>
    </source>
</evidence>
<keyword evidence="4" id="KW-0812">Transmembrane</keyword>
<dbReference type="InterPro" id="IPR057601">
    <property type="entry name" value="Oar-like_b-barrel"/>
</dbReference>
<keyword evidence="6" id="KW-0998">Cell outer membrane</keyword>
<dbReference type="Gene3D" id="2.40.170.20">
    <property type="entry name" value="TonB-dependent receptor, beta-barrel domain"/>
    <property type="match status" value="1"/>
</dbReference>
<dbReference type="InterPro" id="IPR036942">
    <property type="entry name" value="Beta-barrel_TonB_sf"/>
</dbReference>
<gene>
    <name evidence="10" type="ORF">CYFUS_004288</name>
</gene>
<keyword evidence="5" id="KW-0472">Membrane</keyword>
<reference evidence="10 11" key="1">
    <citation type="submission" date="2017-06" db="EMBL/GenBank/DDBJ databases">
        <title>Sequencing and comparative analysis of myxobacterial genomes.</title>
        <authorList>
            <person name="Rupp O."/>
            <person name="Goesmann A."/>
            <person name="Sogaard-Andersen L."/>
        </authorList>
    </citation>
    <scope>NUCLEOTIDE SEQUENCE [LARGE SCALE GENOMIC DNA]</scope>
    <source>
        <strain evidence="10 11">DSM 52655</strain>
    </source>
</reference>
<feature type="signal peptide" evidence="7">
    <location>
        <begin position="1"/>
        <end position="25"/>
    </location>
</feature>
<dbReference type="InterPro" id="IPR012910">
    <property type="entry name" value="Plug_dom"/>
</dbReference>
<dbReference type="RefSeq" id="WP_095986957.1">
    <property type="nucleotide sequence ID" value="NZ_CP022098.1"/>
</dbReference>
<dbReference type="InterPro" id="IPR039426">
    <property type="entry name" value="TonB-dep_rcpt-like"/>
</dbReference>
<dbReference type="AlphaFoldDB" id="A0A250J5G2"/>
<evidence type="ECO:0000313" key="11">
    <source>
        <dbReference type="Proteomes" id="UP000217257"/>
    </source>
</evidence>
<evidence type="ECO:0000259" key="9">
    <source>
        <dbReference type="Pfam" id="PF25183"/>
    </source>
</evidence>
<dbReference type="EMBL" id="CP022098">
    <property type="protein sequence ID" value="ATB38853.1"/>
    <property type="molecule type" value="Genomic_DNA"/>
</dbReference>
<evidence type="ECO:0000256" key="2">
    <source>
        <dbReference type="ARBA" id="ARBA00022448"/>
    </source>
</evidence>
<proteinExistence type="predicted"/>
<dbReference type="Pfam" id="PF13620">
    <property type="entry name" value="CarboxypepD_reg"/>
    <property type="match status" value="1"/>
</dbReference>
<keyword evidence="7" id="KW-0732">Signal</keyword>
<protein>
    <submittedName>
        <fullName evidence="10">Protein oar</fullName>
    </submittedName>
</protein>
<dbReference type="Gene3D" id="2.170.130.10">
    <property type="entry name" value="TonB-dependent receptor, plug domain"/>
    <property type="match status" value="1"/>
</dbReference>
<dbReference type="InterPro" id="IPR037066">
    <property type="entry name" value="Plug_dom_sf"/>
</dbReference>
<dbReference type="GO" id="GO:0030246">
    <property type="term" value="F:carbohydrate binding"/>
    <property type="evidence" value="ECO:0007669"/>
    <property type="project" value="InterPro"/>
</dbReference>
<sequence length="938" mass="102110">MKSRNNKWLHLALALSLGGSGAAFGADVLTGRIDGRLREAGTQAPLPGAKITLTSPALIGGAKTLATAPDGYFLATDLPPGEYLVQFELEGIKPITRKLVVRQGETSPLNVTWNVESDAEENIVVEYESPGTRPESTQSGAVLSATGQSKIASGRSYQNVTQQVAGVSGGGNPDVRGASSIMNRYLVDGLDITDPVTNTFSANINFDSISSFSIITGGMEAQYNAMGGVINLISAQGSDEFHIDGSLYGNHYSLSLPSQFGANLYEGYKPFNVTVRPPTQSYQGNVNVSGPILKEKLWFALSYQYSNAQASSPAGPPLNLQAPNREYVGHYLRGKLTWAPGPRSRVTLSGLTDPTTIAFADFSGVTANREMPFAARYQSQGGWLGNLTWEYFPTAETTYKAMVGAQTNTIASGPQGIYGGFNLDAIRDAYGNADLTYDPDRPRHRNTTDNTYWYNYGTDSADARYTLSTDLSVAHRTTLFGQRHEAQAGFQGRIIQRRYSYRMPGGRYYVDSGGPAGEAGLCNDLETGVGCDYYYTTPDYNTIERGMGYGLYVQDRWKPVDWITIMPGLRFDHGVTKDASGRVAGQLVGFGPRLGAVLDLTRDSKTIFSAFYGRSNETLSLLGAANASPAATTNYYVYDPDSKTFVYDSSSGGPGATLVDPKNHTAPHSDEILVSLRRQIAKNTGLSVEYTYKQLSNIWDAVEVNQVWDPTGSRVIDYVNGEPTTIYKFTRPDENWIKYQSVDFILDGRPTPELEFYAAYTLSYRYGPGIDSMGQVTDYSQFFNPRQRQFFTGYALGDTRHQIKFQGSYTWKGLSIGPGFTFASGTPLIKGYNTGNLALTGNILRSPVGTTSGTPNDPTQISEFRLPDTLVVNARVSYDFSELTGQKFTLIADAFNVLNLGSGTGLVALDGTGAVNNFGQVSARQQPLRVQLGLRYQY</sequence>
<dbReference type="GO" id="GO:0009279">
    <property type="term" value="C:cell outer membrane"/>
    <property type="evidence" value="ECO:0007669"/>
    <property type="project" value="UniProtKB-SubCell"/>
</dbReference>
<evidence type="ECO:0000256" key="5">
    <source>
        <dbReference type="ARBA" id="ARBA00023136"/>
    </source>
</evidence>
<dbReference type="Pfam" id="PF07715">
    <property type="entry name" value="Plug"/>
    <property type="match status" value="1"/>
</dbReference>
<dbReference type="InterPro" id="IPR013784">
    <property type="entry name" value="Carb-bd-like_fold"/>
</dbReference>
<dbReference type="Pfam" id="PF25183">
    <property type="entry name" value="OMP_b-brl_4"/>
    <property type="match status" value="1"/>
</dbReference>
<keyword evidence="3" id="KW-1134">Transmembrane beta strand</keyword>